<feature type="region of interest" description="Disordered" evidence="1">
    <location>
        <begin position="29"/>
        <end position="82"/>
    </location>
</feature>
<protein>
    <submittedName>
        <fullName evidence="3">Uncharacterized protein</fullName>
    </submittedName>
</protein>
<name>A0A401YM65_9ACTN</name>
<evidence type="ECO:0000313" key="3">
    <source>
        <dbReference type="EMBL" id="GCD95713.1"/>
    </source>
</evidence>
<dbReference type="AlphaFoldDB" id="A0A401YM65"/>
<feature type="compositionally biased region" description="Low complexity" evidence="1">
    <location>
        <begin position="59"/>
        <end position="82"/>
    </location>
</feature>
<evidence type="ECO:0000256" key="2">
    <source>
        <dbReference type="SAM" id="Phobius"/>
    </source>
</evidence>
<keyword evidence="2" id="KW-0472">Membrane</keyword>
<comment type="caution">
    <text evidence="3">The sequence shown here is derived from an EMBL/GenBank/DDBJ whole genome shotgun (WGS) entry which is preliminary data.</text>
</comment>
<dbReference type="OrthoDB" id="4249101at2"/>
<accession>A0A401YM65</accession>
<dbReference type="Proteomes" id="UP000286931">
    <property type="component" value="Unassembled WGS sequence"/>
</dbReference>
<evidence type="ECO:0000256" key="1">
    <source>
        <dbReference type="SAM" id="MobiDB-lite"/>
    </source>
</evidence>
<dbReference type="EMBL" id="BIFH01000018">
    <property type="protein sequence ID" value="GCD95713.1"/>
    <property type="molecule type" value="Genomic_DNA"/>
</dbReference>
<dbReference type="RefSeq" id="WP_160161428.1">
    <property type="nucleotide sequence ID" value="NZ_BIFH01000018.1"/>
</dbReference>
<sequence>MSDQPKWAWWVVGIVIPVVGIIVTVQVATKSDSDDDKSRSTNNSAPINTPASSGGNGSPAGKPATDPATAPAANAPAKKLAGPMKVTLKPGAENVDLDTSSPFGQPGSKGADAWVGFNLPDLALGPIKSGNVVAIVSPDGPEPTRDDCAQAIAKRGTYTSGELSQGTRLCFQTDEGHTAYLRITSVPTRSAVTFEATVWE</sequence>
<keyword evidence="2" id="KW-1133">Transmembrane helix</keyword>
<keyword evidence="2" id="KW-0812">Transmembrane</keyword>
<organism evidence="3 4">
    <name type="scientific">Embleya hyalina</name>
    <dbReference type="NCBI Taxonomy" id="516124"/>
    <lineage>
        <taxon>Bacteria</taxon>
        <taxon>Bacillati</taxon>
        <taxon>Actinomycetota</taxon>
        <taxon>Actinomycetes</taxon>
        <taxon>Kitasatosporales</taxon>
        <taxon>Streptomycetaceae</taxon>
        <taxon>Embleya</taxon>
    </lineage>
</organism>
<evidence type="ECO:0000313" key="4">
    <source>
        <dbReference type="Proteomes" id="UP000286931"/>
    </source>
</evidence>
<keyword evidence="4" id="KW-1185">Reference proteome</keyword>
<gene>
    <name evidence="3" type="ORF">EHYA_03396</name>
</gene>
<feature type="transmembrane region" description="Helical" evidence="2">
    <location>
        <begin position="7"/>
        <end position="28"/>
    </location>
</feature>
<reference evidence="3 4" key="1">
    <citation type="submission" date="2018-12" db="EMBL/GenBank/DDBJ databases">
        <title>Draft genome sequence of Embleya hyalina NBRC 13850T.</title>
        <authorList>
            <person name="Komaki H."/>
            <person name="Hosoyama A."/>
            <person name="Kimura A."/>
            <person name="Ichikawa N."/>
            <person name="Tamura T."/>
        </authorList>
    </citation>
    <scope>NUCLEOTIDE SEQUENCE [LARGE SCALE GENOMIC DNA]</scope>
    <source>
        <strain evidence="3 4">NBRC 13850</strain>
    </source>
</reference>
<proteinExistence type="predicted"/>